<dbReference type="OrthoDB" id="288590at2759"/>
<feature type="non-terminal residue" evidence="3">
    <location>
        <position position="1"/>
    </location>
</feature>
<accession>E1ZRF6</accession>
<feature type="non-terminal residue" evidence="3">
    <location>
        <position position="260"/>
    </location>
</feature>
<keyword evidence="1" id="KW-0560">Oxidoreductase</keyword>
<dbReference type="InterPro" id="IPR026992">
    <property type="entry name" value="DIOX_N"/>
</dbReference>
<dbReference type="Pfam" id="PF03171">
    <property type="entry name" value="2OG-FeII_Oxy"/>
    <property type="match status" value="1"/>
</dbReference>
<dbReference type="InterPro" id="IPR050231">
    <property type="entry name" value="Iron_ascorbate_oxido_reductase"/>
</dbReference>
<dbReference type="OMA" id="WIQPLEE"/>
<dbReference type="AlphaFoldDB" id="E1ZRF6"/>
<evidence type="ECO:0000313" key="3">
    <source>
        <dbReference type="EMBL" id="EFN51620.1"/>
    </source>
</evidence>
<dbReference type="InterPro" id="IPR005123">
    <property type="entry name" value="Oxoglu/Fe-dep_dioxygenase_dom"/>
</dbReference>
<comment type="similarity">
    <text evidence="1">Belongs to the iron/ascorbate-dependent oxidoreductase family.</text>
</comment>
<sequence length="260" mass="29100">GCFQLVNHGISLGLIGDMQHEARRFFKLPLEQKLQVKRTTQNPNGFFNDEFTKRILDIKQGFDFCYEPATTSAAASLPPAHAPVLSSPNQWPEGEEEFRSVLSAYFSEMSRVSFKLLQAFSLGLGLPPDAMHHLFQDDHSSFMRLNWYPATPPSQQGLGLNHHTGGRPPVLRPLHCARCQWNSVTPAPDALTINVGDQCQVLTNDLLKAPVHRVLSPHSQARLSAPFFFNPRLEAIIEPLAPFVTPDTPAVYKPIPWSHF</sequence>
<protein>
    <recommendedName>
        <fullName evidence="2">Fe2OG dioxygenase domain-containing protein</fullName>
    </recommendedName>
</protein>
<dbReference type="STRING" id="554065.E1ZRF6"/>
<keyword evidence="1" id="KW-0479">Metal-binding</keyword>
<name>E1ZRF6_CHLVA</name>
<dbReference type="InterPro" id="IPR044861">
    <property type="entry name" value="IPNS-like_FE2OG_OXY"/>
</dbReference>
<dbReference type="Gene3D" id="2.60.120.330">
    <property type="entry name" value="B-lactam Antibiotic, Isopenicillin N Synthase, Chain"/>
    <property type="match status" value="1"/>
</dbReference>
<gene>
    <name evidence="3" type="ORF">CHLNCDRAFT_9789</name>
</gene>
<dbReference type="Proteomes" id="UP000008141">
    <property type="component" value="Unassembled WGS sequence"/>
</dbReference>
<dbReference type="SUPFAM" id="SSF51197">
    <property type="entry name" value="Clavaminate synthase-like"/>
    <property type="match status" value="1"/>
</dbReference>
<dbReference type="PROSITE" id="PS51471">
    <property type="entry name" value="FE2OG_OXY"/>
    <property type="match status" value="1"/>
</dbReference>
<evidence type="ECO:0000256" key="1">
    <source>
        <dbReference type="RuleBase" id="RU003682"/>
    </source>
</evidence>
<dbReference type="RefSeq" id="XP_005843722.1">
    <property type="nucleotide sequence ID" value="XM_005843660.1"/>
</dbReference>
<organism evidence="4">
    <name type="scientific">Chlorella variabilis</name>
    <name type="common">Green alga</name>
    <dbReference type="NCBI Taxonomy" id="554065"/>
    <lineage>
        <taxon>Eukaryota</taxon>
        <taxon>Viridiplantae</taxon>
        <taxon>Chlorophyta</taxon>
        <taxon>core chlorophytes</taxon>
        <taxon>Trebouxiophyceae</taxon>
        <taxon>Chlorellales</taxon>
        <taxon>Chlorellaceae</taxon>
        <taxon>Chlorella clade</taxon>
        <taxon>Chlorella</taxon>
    </lineage>
</organism>
<dbReference type="PANTHER" id="PTHR47990">
    <property type="entry name" value="2-OXOGLUTARATE (2OG) AND FE(II)-DEPENDENT OXYGENASE SUPERFAMILY PROTEIN-RELATED"/>
    <property type="match status" value="1"/>
</dbReference>
<dbReference type="GeneID" id="17351001"/>
<dbReference type="GO" id="GO:0016491">
    <property type="term" value="F:oxidoreductase activity"/>
    <property type="evidence" value="ECO:0007669"/>
    <property type="project" value="UniProtKB-KW"/>
</dbReference>
<keyword evidence="4" id="KW-1185">Reference proteome</keyword>
<feature type="domain" description="Fe2OG dioxygenase" evidence="2">
    <location>
        <begin position="139"/>
        <end position="231"/>
    </location>
</feature>
<reference evidence="3 4" key="1">
    <citation type="journal article" date="2010" name="Plant Cell">
        <title>The Chlorella variabilis NC64A genome reveals adaptation to photosymbiosis, coevolution with viruses, and cryptic sex.</title>
        <authorList>
            <person name="Blanc G."/>
            <person name="Duncan G."/>
            <person name="Agarkova I."/>
            <person name="Borodovsky M."/>
            <person name="Gurnon J."/>
            <person name="Kuo A."/>
            <person name="Lindquist E."/>
            <person name="Lucas S."/>
            <person name="Pangilinan J."/>
            <person name="Polle J."/>
            <person name="Salamov A."/>
            <person name="Terry A."/>
            <person name="Yamada T."/>
            <person name="Dunigan D.D."/>
            <person name="Grigoriev I.V."/>
            <person name="Claverie J.M."/>
            <person name="Van Etten J.L."/>
        </authorList>
    </citation>
    <scope>NUCLEOTIDE SEQUENCE [LARGE SCALE GENOMIC DNA]</scope>
    <source>
        <strain evidence="3 4">NC64A</strain>
    </source>
</reference>
<evidence type="ECO:0000313" key="4">
    <source>
        <dbReference type="Proteomes" id="UP000008141"/>
    </source>
</evidence>
<evidence type="ECO:0000259" key="2">
    <source>
        <dbReference type="PROSITE" id="PS51471"/>
    </source>
</evidence>
<dbReference type="EMBL" id="GL433862">
    <property type="protein sequence ID" value="EFN51620.1"/>
    <property type="molecule type" value="Genomic_DNA"/>
</dbReference>
<dbReference type="eggNOG" id="KOG0143">
    <property type="taxonomic scope" value="Eukaryota"/>
</dbReference>
<dbReference type="KEGG" id="cvr:CHLNCDRAFT_9789"/>
<dbReference type="InParanoid" id="E1ZRF6"/>
<dbReference type="GO" id="GO:0046872">
    <property type="term" value="F:metal ion binding"/>
    <property type="evidence" value="ECO:0007669"/>
    <property type="project" value="UniProtKB-KW"/>
</dbReference>
<dbReference type="InterPro" id="IPR027443">
    <property type="entry name" value="IPNS-like_sf"/>
</dbReference>
<dbReference type="Pfam" id="PF14226">
    <property type="entry name" value="DIOX_N"/>
    <property type="match status" value="1"/>
</dbReference>
<keyword evidence="1" id="KW-0408">Iron</keyword>
<dbReference type="FunCoup" id="E1ZRF6">
    <property type="interactions" value="47"/>
</dbReference>
<proteinExistence type="inferred from homology"/>